<dbReference type="InterPro" id="IPR019734">
    <property type="entry name" value="TPR_rpt"/>
</dbReference>
<dbReference type="Pfam" id="PF13181">
    <property type="entry name" value="TPR_8"/>
    <property type="match status" value="1"/>
</dbReference>
<dbReference type="AlphaFoldDB" id="A0AA37SM90"/>
<gene>
    <name evidence="5" type="ORF">GCM10007940_05490</name>
</gene>
<reference evidence="5" key="1">
    <citation type="journal article" date="2014" name="Int. J. Syst. Evol. Microbiol.">
        <title>Complete genome sequence of Corynebacterium casei LMG S-19264T (=DSM 44701T), isolated from a smear-ripened cheese.</title>
        <authorList>
            <consortium name="US DOE Joint Genome Institute (JGI-PGF)"/>
            <person name="Walter F."/>
            <person name="Albersmeier A."/>
            <person name="Kalinowski J."/>
            <person name="Ruckert C."/>
        </authorList>
    </citation>
    <scope>NUCLEOTIDE SEQUENCE</scope>
    <source>
        <strain evidence="5">NBRC 108769</strain>
    </source>
</reference>
<evidence type="ECO:0000256" key="2">
    <source>
        <dbReference type="SAM" id="Coils"/>
    </source>
</evidence>
<feature type="domain" description="Signal transduction histidine kinase internal region" evidence="4">
    <location>
        <begin position="459"/>
        <end position="538"/>
    </location>
</feature>
<dbReference type="Gene3D" id="3.30.565.10">
    <property type="entry name" value="Histidine kinase-like ATPase, C-terminal domain"/>
    <property type="match status" value="1"/>
</dbReference>
<evidence type="ECO:0000259" key="4">
    <source>
        <dbReference type="Pfam" id="PF06580"/>
    </source>
</evidence>
<accession>A0AA37SM90</accession>
<dbReference type="Pfam" id="PF06580">
    <property type="entry name" value="His_kinase"/>
    <property type="match status" value="1"/>
</dbReference>
<feature type="coiled-coil region" evidence="2">
    <location>
        <begin position="353"/>
        <end position="406"/>
    </location>
</feature>
<dbReference type="GO" id="GO:0016020">
    <property type="term" value="C:membrane"/>
    <property type="evidence" value="ECO:0007669"/>
    <property type="project" value="InterPro"/>
</dbReference>
<keyword evidence="3" id="KW-0812">Transmembrane</keyword>
<dbReference type="PANTHER" id="PTHR34220">
    <property type="entry name" value="SENSOR HISTIDINE KINASE YPDA"/>
    <property type="match status" value="1"/>
</dbReference>
<keyword evidence="3" id="KW-1133">Transmembrane helix</keyword>
<dbReference type="SUPFAM" id="SSF48452">
    <property type="entry name" value="TPR-like"/>
    <property type="match status" value="2"/>
</dbReference>
<evidence type="ECO:0000256" key="1">
    <source>
        <dbReference type="PROSITE-ProRule" id="PRU00339"/>
    </source>
</evidence>
<dbReference type="InterPro" id="IPR011990">
    <property type="entry name" value="TPR-like_helical_dom_sf"/>
</dbReference>
<name>A0AA37SM90_9BACT</name>
<keyword evidence="6" id="KW-1185">Reference proteome</keyword>
<dbReference type="SUPFAM" id="SSF55874">
    <property type="entry name" value="ATPase domain of HSP90 chaperone/DNA topoisomerase II/histidine kinase"/>
    <property type="match status" value="1"/>
</dbReference>
<protein>
    <recommendedName>
        <fullName evidence="4">Signal transduction histidine kinase internal region domain-containing protein</fullName>
    </recommendedName>
</protein>
<dbReference type="PROSITE" id="PS50005">
    <property type="entry name" value="TPR"/>
    <property type="match status" value="1"/>
</dbReference>
<feature type="repeat" description="TPR" evidence="1">
    <location>
        <begin position="134"/>
        <end position="167"/>
    </location>
</feature>
<keyword evidence="3" id="KW-0472">Membrane</keyword>
<dbReference type="GO" id="GO:0000155">
    <property type="term" value="F:phosphorelay sensor kinase activity"/>
    <property type="evidence" value="ECO:0007669"/>
    <property type="project" value="InterPro"/>
</dbReference>
<feature type="transmembrane region" description="Helical" evidence="3">
    <location>
        <begin position="411"/>
        <end position="430"/>
    </location>
</feature>
<dbReference type="SMART" id="SM00028">
    <property type="entry name" value="TPR"/>
    <property type="match status" value="5"/>
</dbReference>
<dbReference type="PANTHER" id="PTHR34220:SF7">
    <property type="entry name" value="SENSOR HISTIDINE KINASE YPDA"/>
    <property type="match status" value="1"/>
</dbReference>
<dbReference type="EMBL" id="BSOH01000002">
    <property type="protein sequence ID" value="GLR15934.1"/>
    <property type="molecule type" value="Genomic_DNA"/>
</dbReference>
<comment type="caution">
    <text evidence="5">The sequence shown here is derived from an EMBL/GenBank/DDBJ whole genome shotgun (WGS) entry which is preliminary data.</text>
</comment>
<sequence length="672" mass="77214">MVQEYLQEDVAQKKYDLIQSLMEADALLSLNEAKQLSFSLKTAAEEQNQPLLNVFGDLILADVFFYKNQLDSAIYYYVNQALSAEIESEAMLAGFGYGNAAYCLEAKGQLGEALLYRNKAKSLAPLSGDDRVIADAYFNIGNLYSKFNEIDSSSLYLKKTIELDRKVNNMQGMVHNITFLINQYIKGDNFEEAKLLCEECVRESENIAYKRGLATCYHLFSIVNQKTNKFEESLSNINKAIKIDQERNDATRMGQLLMTKAEIYESLNPQEAVELYKQSIYSNKSNDNIKGQCAAILDLANYYYKLNDFENCEIKLEEVAQLIKDFDIQNIEVDYLDLKYELLKKQGQLSSANNILERKNRLMQSKMEDLITNQTSQLSSGFDLYKVEKELDRLALEHEISQLRDQRKKNIYILLGLSFLFTTLIAYFAFQNQKNKNAVLRKNTEEEKLKLNYLVLEKEMDALRSQMNPHFLFNSLNSINDYIMHSNPKLASNYLAKFSKLMRTILNNSKNKFVSLDDELKAISLYLEMEKLRFKDKFDFEISLPDEDHLGQFLIPSMLIQPYVENAVKHGMMHSETKGFILVKLVLLDNGRLEITVKDNGIGRANAALLKQAKDPKRKSLGHEITNSRIELLNQIYNVDAKLNYRDLENPTGTEVIISLTPISKHQQNAKS</sequence>
<dbReference type="Proteomes" id="UP001156666">
    <property type="component" value="Unassembled WGS sequence"/>
</dbReference>
<dbReference type="InterPro" id="IPR036890">
    <property type="entry name" value="HATPase_C_sf"/>
</dbReference>
<proteinExistence type="predicted"/>
<dbReference type="Gene3D" id="1.25.40.10">
    <property type="entry name" value="Tetratricopeptide repeat domain"/>
    <property type="match status" value="2"/>
</dbReference>
<evidence type="ECO:0000313" key="5">
    <source>
        <dbReference type="EMBL" id="GLR15934.1"/>
    </source>
</evidence>
<evidence type="ECO:0000256" key="3">
    <source>
        <dbReference type="SAM" id="Phobius"/>
    </source>
</evidence>
<evidence type="ECO:0000313" key="6">
    <source>
        <dbReference type="Proteomes" id="UP001156666"/>
    </source>
</evidence>
<organism evidence="5 6">
    <name type="scientific">Portibacter lacus</name>
    <dbReference type="NCBI Taxonomy" id="1099794"/>
    <lineage>
        <taxon>Bacteria</taxon>
        <taxon>Pseudomonadati</taxon>
        <taxon>Bacteroidota</taxon>
        <taxon>Saprospiria</taxon>
        <taxon>Saprospirales</taxon>
        <taxon>Haliscomenobacteraceae</taxon>
        <taxon>Portibacter</taxon>
    </lineage>
</organism>
<reference evidence="5" key="2">
    <citation type="submission" date="2023-01" db="EMBL/GenBank/DDBJ databases">
        <title>Draft genome sequence of Portibacter lacus strain NBRC 108769.</title>
        <authorList>
            <person name="Sun Q."/>
            <person name="Mori K."/>
        </authorList>
    </citation>
    <scope>NUCLEOTIDE SEQUENCE</scope>
    <source>
        <strain evidence="5">NBRC 108769</strain>
    </source>
</reference>
<dbReference type="InterPro" id="IPR050640">
    <property type="entry name" value="Bact_2-comp_sensor_kinase"/>
</dbReference>
<dbReference type="InterPro" id="IPR010559">
    <property type="entry name" value="Sig_transdc_His_kin_internal"/>
</dbReference>
<keyword evidence="2" id="KW-0175">Coiled coil</keyword>
<keyword evidence="1" id="KW-0802">TPR repeat</keyword>